<dbReference type="Pfam" id="PF01047">
    <property type="entry name" value="MarR"/>
    <property type="match status" value="1"/>
</dbReference>
<keyword evidence="5" id="KW-1185">Reference proteome</keyword>
<reference evidence="4 5" key="1">
    <citation type="submission" date="2018-08" db="EMBL/GenBank/DDBJ databases">
        <title>Sequencing the genomes of 1000 actinobacteria strains.</title>
        <authorList>
            <person name="Klenk H.-P."/>
        </authorList>
    </citation>
    <scope>NUCLEOTIDE SEQUENCE [LARGE SCALE GENOMIC DNA]</scope>
    <source>
        <strain evidence="4 5">DSM 22891</strain>
    </source>
</reference>
<dbReference type="PRINTS" id="PR00598">
    <property type="entry name" value="HTHMARR"/>
</dbReference>
<sequence>MDFESADAINQAIRLLSLRHRARAAALLAPLGLHPGQEVLLLQLARTGPMIQAEHSEALGCEPPSVTLMTRKLEATGHVRRRPAPSDKRASIVELTDSGKALAERVKRLWCALAEETVAGLPQETAAALPSLLNALTVNVDTRQPRHPQHRRRGLTAERLPAGQVGIASTGEYEPSPSGWVRDHVEQIMRTGTTEGVTIKGRPIVLMTYRGAKTGKVRKAPVMRVEHEGRYAAVASKGGAPTNPQWYACLLANPVVELQDGTVTRTYRAREVWGEEKAEWWRRAVDAYPDYADYQRKTTRQIPVFVLEPISADTGSDRSDG</sequence>
<comment type="caution">
    <text evidence="4">The sequence shown here is derived from an EMBL/GenBank/DDBJ whole genome shotgun (WGS) entry which is preliminary data.</text>
</comment>
<dbReference type="InterPro" id="IPR036388">
    <property type="entry name" value="WH-like_DNA-bd_sf"/>
</dbReference>
<dbReference type="InterPro" id="IPR012349">
    <property type="entry name" value="Split_barrel_FMN-bd"/>
</dbReference>
<evidence type="ECO:0000313" key="5">
    <source>
        <dbReference type="Proteomes" id="UP000256485"/>
    </source>
</evidence>
<evidence type="ECO:0000313" key="4">
    <source>
        <dbReference type="EMBL" id="REF38056.1"/>
    </source>
</evidence>
<dbReference type="SUPFAM" id="SSF46785">
    <property type="entry name" value="Winged helix' DNA-binding domain"/>
    <property type="match status" value="1"/>
</dbReference>
<dbReference type="Proteomes" id="UP000256485">
    <property type="component" value="Unassembled WGS sequence"/>
</dbReference>
<name>A0A3D9V9U1_THECX</name>
<organism evidence="4 5">
    <name type="scientific">Thermasporomyces composti</name>
    <dbReference type="NCBI Taxonomy" id="696763"/>
    <lineage>
        <taxon>Bacteria</taxon>
        <taxon>Bacillati</taxon>
        <taxon>Actinomycetota</taxon>
        <taxon>Actinomycetes</taxon>
        <taxon>Propionibacteriales</taxon>
        <taxon>Nocardioidaceae</taxon>
        <taxon>Thermasporomyces</taxon>
    </lineage>
</organism>
<dbReference type="GO" id="GO:0003700">
    <property type="term" value="F:DNA-binding transcription factor activity"/>
    <property type="evidence" value="ECO:0007669"/>
    <property type="project" value="InterPro"/>
</dbReference>
<dbReference type="RefSeq" id="WP_115851410.1">
    <property type="nucleotide sequence ID" value="NZ_QTUC01000001.1"/>
</dbReference>
<comment type="catalytic activity">
    <reaction evidence="2">
        <text>oxidized coenzyme F420-(gamma-L-Glu)(n) + a quinol + H(+) = reduced coenzyme F420-(gamma-L-Glu)(n) + a quinone</text>
        <dbReference type="Rhea" id="RHEA:39663"/>
        <dbReference type="Rhea" id="RHEA-COMP:12939"/>
        <dbReference type="Rhea" id="RHEA-COMP:14378"/>
        <dbReference type="ChEBI" id="CHEBI:15378"/>
        <dbReference type="ChEBI" id="CHEBI:24646"/>
        <dbReference type="ChEBI" id="CHEBI:132124"/>
        <dbReference type="ChEBI" id="CHEBI:133980"/>
        <dbReference type="ChEBI" id="CHEBI:139511"/>
    </reaction>
</comment>
<dbReference type="GO" id="GO:0070967">
    <property type="term" value="F:coenzyme F420 binding"/>
    <property type="evidence" value="ECO:0007669"/>
    <property type="project" value="TreeGrafter"/>
</dbReference>
<dbReference type="Gene3D" id="1.10.10.10">
    <property type="entry name" value="Winged helix-like DNA-binding domain superfamily/Winged helix DNA-binding domain"/>
    <property type="match status" value="1"/>
</dbReference>
<evidence type="ECO:0000256" key="2">
    <source>
        <dbReference type="ARBA" id="ARBA00049106"/>
    </source>
</evidence>
<accession>A0A3D9V9U1</accession>
<dbReference type="SMART" id="SM00347">
    <property type="entry name" value="HTH_MARR"/>
    <property type="match status" value="1"/>
</dbReference>
<dbReference type="AlphaFoldDB" id="A0A3D9V9U1"/>
<evidence type="ECO:0000256" key="1">
    <source>
        <dbReference type="ARBA" id="ARBA00008710"/>
    </source>
</evidence>
<protein>
    <submittedName>
        <fullName evidence="4">Deazaflavin-dependent oxidoreductase (Nitroreductase family)</fullName>
    </submittedName>
</protein>
<dbReference type="NCBIfam" id="TIGR00026">
    <property type="entry name" value="hi_GC_TIGR00026"/>
    <property type="match status" value="1"/>
</dbReference>
<dbReference type="Pfam" id="PF04075">
    <property type="entry name" value="F420H2_quin_red"/>
    <property type="match status" value="1"/>
</dbReference>
<feature type="domain" description="HTH marR-type" evidence="3">
    <location>
        <begin position="6"/>
        <end position="138"/>
    </location>
</feature>
<comment type="similarity">
    <text evidence="1">Belongs to the F420H(2)-dependent quinone reductase family.</text>
</comment>
<dbReference type="GO" id="GO:0005886">
    <property type="term" value="C:plasma membrane"/>
    <property type="evidence" value="ECO:0007669"/>
    <property type="project" value="TreeGrafter"/>
</dbReference>
<dbReference type="PANTHER" id="PTHR39428:SF3">
    <property type="entry name" value="DEAZAFLAVIN-DEPENDENT NITROREDUCTASE"/>
    <property type="match status" value="1"/>
</dbReference>
<dbReference type="InterPro" id="IPR036390">
    <property type="entry name" value="WH_DNA-bd_sf"/>
</dbReference>
<dbReference type="PANTHER" id="PTHR39428">
    <property type="entry name" value="F420H(2)-DEPENDENT QUINONE REDUCTASE RV1261C"/>
    <property type="match status" value="1"/>
</dbReference>
<dbReference type="PROSITE" id="PS50995">
    <property type="entry name" value="HTH_MARR_2"/>
    <property type="match status" value="1"/>
</dbReference>
<dbReference type="EMBL" id="QTUC01000001">
    <property type="protein sequence ID" value="REF38056.1"/>
    <property type="molecule type" value="Genomic_DNA"/>
</dbReference>
<dbReference type="InterPro" id="IPR004378">
    <property type="entry name" value="F420H2_quin_Rdtase"/>
</dbReference>
<proteinExistence type="inferred from homology"/>
<dbReference type="OrthoDB" id="8225825at2"/>
<gene>
    <name evidence="4" type="ORF">DFJ64_3526</name>
</gene>
<dbReference type="InterPro" id="IPR000835">
    <property type="entry name" value="HTH_MarR-typ"/>
</dbReference>
<dbReference type="GO" id="GO:0016491">
    <property type="term" value="F:oxidoreductase activity"/>
    <property type="evidence" value="ECO:0007669"/>
    <property type="project" value="InterPro"/>
</dbReference>
<dbReference type="Gene3D" id="2.30.110.10">
    <property type="entry name" value="Electron Transport, Fmn-binding Protein, Chain A"/>
    <property type="match status" value="1"/>
</dbReference>
<evidence type="ECO:0000259" key="3">
    <source>
        <dbReference type="PROSITE" id="PS50995"/>
    </source>
</evidence>